<feature type="region of interest" description="Disordered" evidence="1">
    <location>
        <begin position="210"/>
        <end position="243"/>
    </location>
</feature>
<evidence type="ECO:0000259" key="2">
    <source>
        <dbReference type="Pfam" id="PF05627"/>
    </source>
</evidence>
<dbReference type="PANTHER" id="PTHR33159">
    <property type="entry name" value="RPM1-INTERACTING PROTEIN 4 (RIN4) FAMILY PROTEIN"/>
    <property type="match status" value="1"/>
</dbReference>
<feature type="compositionally biased region" description="Polar residues" evidence="1">
    <location>
        <begin position="96"/>
        <end position="107"/>
    </location>
</feature>
<feature type="region of interest" description="Disordered" evidence="1">
    <location>
        <begin position="30"/>
        <end position="173"/>
    </location>
</feature>
<dbReference type="AlphaFoldDB" id="A0A6J5UNN2"/>
<feature type="compositionally biased region" description="Basic and acidic residues" evidence="1">
    <location>
        <begin position="30"/>
        <end position="40"/>
    </location>
</feature>
<accession>A0A6J5UNN2</accession>
<feature type="domain" description="RIN4 pathogenic type III effector avirulence factor Avr cleavage site" evidence="2">
    <location>
        <begin position="6"/>
        <end position="33"/>
    </location>
</feature>
<dbReference type="GO" id="GO:0005886">
    <property type="term" value="C:plasma membrane"/>
    <property type="evidence" value="ECO:0007669"/>
    <property type="project" value="TreeGrafter"/>
</dbReference>
<feature type="compositionally biased region" description="Low complexity" evidence="1">
    <location>
        <begin position="229"/>
        <end position="241"/>
    </location>
</feature>
<feature type="compositionally biased region" description="Polar residues" evidence="1">
    <location>
        <begin position="64"/>
        <end position="79"/>
    </location>
</feature>
<feature type="domain" description="RIN4 pathogenic type III effector avirulence factor Avr cleavage site" evidence="2">
    <location>
        <begin position="180"/>
        <end position="211"/>
    </location>
</feature>
<evidence type="ECO:0000313" key="3">
    <source>
        <dbReference type="EMBL" id="CAB4275698.1"/>
    </source>
</evidence>
<gene>
    <name evidence="3" type="ORF">CURHAP_LOCUS24630</name>
</gene>
<dbReference type="PANTHER" id="PTHR33159:SF49">
    <property type="entry name" value="RPM1-INTERACTING PROTEIN 4"/>
    <property type="match status" value="1"/>
</dbReference>
<protein>
    <recommendedName>
        <fullName evidence="2">RIN4 pathogenic type III effector avirulence factor Avr cleavage site domain-containing protein</fullName>
    </recommendedName>
</protein>
<dbReference type="InterPro" id="IPR008700">
    <property type="entry name" value="TypeIII_avirulence_cleave"/>
</dbReference>
<dbReference type="Pfam" id="PF05627">
    <property type="entry name" value="AvrRpt-cleavage"/>
    <property type="match status" value="2"/>
</dbReference>
<name>A0A6J5UNN2_PRUAR</name>
<dbReference type="InterPro" id="IPR040387">
    <property type="entry name" value="RIN4/NOI4"/>
</dbReference>
<proteinExistence type="predicted"/>
<sequence>MTTLQKKTHVPKFGDWDSENISYTACFENARKDGVKRNPNDPEENPEAFKAMLDFQAAQPPYNGMSSSSTSRTLTNPKADQTEGDAGHGAHRRKTSVGSRKSNTSESGSERSNSDYSLLHQQQSRHRRERSDRRKSSLASSGTGSDHSSMSHSQSKPKSTTSSHHSHSDLLGHDTHTRVASIPKFGDWDEKDPHSGEGFTYIFEQVKEEKKTASQFPSMPQQQPVNHLNSANKRGKSSSNSKSKEQTTNIYVLLFFRRVGAVYFEVKGSDMDMALLWVYFEVKGRRKV</sequence>
<reference evidence="3 4" key="1">
    <citation type="submission" date="2020-05" db="EMBL/GenBank/DDBJ databases">
        <authorList>
            <person name="Campoy J."/>
            <person name="Schneeberger K."/>
            <person name="Spophaly S."/>
        </authorList>
    </citation>
    <scope>NUCLEOTIDE SEQUENCE [LARGE SCALE GENOMIC DNA]</scope>
    <source>
        <strain evidence="3">PruArmRojPasFocal</strain>
    </source>
</reference>
<feature type="compositionally biased region" description="Low complexity" evidence="1">
    <location>
        <begin position="137"/>
        <end position="163"/>
    </location>
</feature>
<evidence type="ECO:0000313" key="4">
    <source>
        <dbReference type="Proteomes" id="UP000507222"/>
    </source>
</evidence>
<evidence type="ECO:0000256" key="1">
    <source>
        <dbReference type="SAM" id="MobiDB-lite"/>
    </source>
</evidence>
<feature type="compositionally biased region" description="Polar residues" evidence="1">
    <location>
        <begin position="213"/>
        <end position="228"/>
    </location>
</feature>
<dbReference type="EMBL" id="CAEKDK010000004">
    <property type="protein sequence ID" value="CAB4275698.1"/>
    <property type="molecule type" value="Genomic_DNA"/>
</dbReference>
<organism evidence="3 4">
    <name type="scientific">Prunus armeniaca</name>
    <name type="common">Apricot</name>
    <name type="synonym">Armeniaca vulgaris</name>
    <dbReference type="NCBI Taxonomy" id="36596"/>
    <lineage>
        <taxon>Eukaryota</taxon>
        <taxon>Viridiplantae</taxon>
        <taxon>Streptophyta</taxon>
        <taxon>Embryophyta</taxon>
        <taxon>Tracheophyta</taxon>
        <taxon>Spermatophyta</taxon>
        <taxon>Magnoliopsida</taxon>
        <taxon>eudicotyledons</taxon>
        <taxon>Gunneridae</taxon>
        <taxon>Pentapetalae</taxon>
        <taxon>rosids</taxon>
        <taxon>fabids</taxon>
        <taxon>Rosales</taxon>
        <taxon>Rosaceae</taxon>
        <taxon>Amygdaloideae</taxon>
        <taxon>Amygdaleae</taxon>
        <taxon>Prunus</taxon>
    </lineage>
</organism>
<dbReference type="Proteomes" id="UP000507222">
    <property type="component" value="Unassembled WGS sequence"/>
</dbReference>